<organism evidence="12">
    <name type="scientific">uncultured Thiotrichaceae bacterium</name>
    <dbReference type="NCBI Taxonomy" id="298394"/>
    <lineage>
        <taxon>Bacteria</taxon>
        <taxon>Pseudomonadati</taxon>
        <taxon>Pseudomonadota</taxon>
        <taxon>Gammaproteobacteria</taxon>
        <taxon>Thiotrichales</taxon>
        <taxon>Thiotrichaceae</taxon>
        <taxon>environmental samples</taxon>
    </lineage>
</organism>
<gene>
    <name evidence="12" type="ORF">HELGO_WM20838</name>
</gene>
<keyword evidence="5" id="KW-0997">Cell inner membrane</keyword>
<keyword evidence="4" id="KW-1003">Cell membrane</keyword>
<dbReference type="Gene3D" id="1.10.40.60">
    <property type="entry name" value="EpsJ-like"/>
    <property type="match status" value="1"/>
</dbReference>
<comment type="subcellular location">
    <subcellularLocation>
        <location evidence="1">Cell inner membrane</location>
    </subcellularLocation>
</comment>
<evidence type="ECO:0000256" key="2">
    <source>
        <dbReference type="ARBA" id="ARBA00007246"/>
    </source>
</evidence>
<dbReference type="InterPro" id="IPR049031">
    <property type="entry name" value="T2SSK_SAM-like_1st"/>
</dbReference>
<name>A0A6S6UAM6_9GAMM</name>
<sequence length="300" mass="34141">MMPYNAHRRQRGIAIIMVLWMIMVMMTMAATLLYSVKTETQMVTYARESAQARAFADAATHYTVMQLFLPPDKREILIGGGVSRWVYGGYQAEIRVVGENGLIDINRADRRLLGLVLEQLGIIDDAADEVLDLIIDFRDPDDLKHLNGAEDKDYENEGFDFGAKDAPFERIEELQQVMGMTPQLYEKLSRFLSVNSNSGGINPMLAPRQILLVLADGDAEMVDEYIRQREESEGAFVQPPFGGSFLDHTQQPLYRLQVKVKPVGGTIEYFEERAIRLLPGRTTPFITYFRTRESTSRQFE</sequence>
<feature type="domain" description="T2SS protein K first SAM-like" evidence="11">
    <location>
        <begin position="107"/>
        <end position="194"/>
    </location>
</feature>
<keyword evidence="6 10" id="KW-0812">Transmembrane</keyword>
<evidence type="ECO:0000256" key="10">
    <source>
        <dbReference type="SAM" id="Phobius"/>
    </source>
</evidence>
<dbReference type="PANTHER" id="PTHR38831:SF2">
    <property type="entry name" value="TYPE II SECRETION SYSTEM PROTEIN K"/>
    <property type="match status" value="1"/>
</dbReference>
<dbReference type="GO" id="GO:0005886">
    <property type="term" value="C:plasma membrane"/>
    <property type="evidence" value="ECO:0007669"/>
    <property type="project" value="UniProtKB-SubCell"/>
</dbReference>
<evidence type="ECO:0000259" key="11">
    <source>
        <dbReference type="Pfam" id="PF21687"/>
    </source>
</evidence>
<comment type="similarity">
    <text evidence="2">Belongs to the GSP K family.</text>
</comment>
<accession>A0A6S6UAM6</accession>
<feature type="transmembrane region" description="Helical" evidence="10">
    <location>
        <begin position="12"/>
        <end position="34"/>
    </location>
</feature>
<dbReference type="GO" id="GO:0009306">
    <property type="term" value="P:protein secretion"/>
    <property type="evidence" value="ECO:0007669"/>
    <property type="project" value="InterPro"/>
</dbReference>
<proteinExistence type="inferred from homology"/>
<dbReference type="Pfam" id="PF21687">
    <property type="entry name" value="T2SSK_1st"/>
    <property type="match status" value="1"/>
</dbReference>
<dbReference type="PANTHER" id="PTHR38831">
    <property type="entry name" value="TYPE II SECRETION SYSTEM PROTEIN K"/>
    <property type="match status" value="1"/>
</dbReference>
<keyword evidence="7" id="KW-0653">Protein transport</keyword>
<evidence type="ECO:0000256" key="5">
    <source>
        <dbReference type="ARBA" id="ARBA00022519"/>
    </source>
</evidence>
<evidence type="ECO:0000256" key="7">
    <source>
        <dbReference type="ARBA" id="ARBA00022927"/>
    </source>
</evidence>
<reference evidence="12" key="1">
    <citation type="submission" date="2020-01" db="EMBL/GenBank/DDBJ databases">
        <authorList>
            <person name="Meier V. D."/>
            <person name="Meier V D."/>
        </authorList>
    </citation>
    <scope>NUCLEOTIDE SEQUENCE</scope>
    <source>
        <strain evidence="12">HLG_WM_MAG_09</strain>
    </source>
</reference>
<dbReference type="InterPro" id="IPR005628">
    <property type="entry name" value="GspK"/>
</dbReference>
<evidence type="ECO:0000256" key="3">
    <source>
        <dbReference type="ARBA" id="ARBA00022448"/>
    </source>
</evidence>
<keyword evidence="3" id="KW-0813">Transport</keyword>
<protein>
    <submittedName>
        <fullName evidence="12">General secretion pathway protein GspK</fullName>
    </submittedName>
</protein>
<dbReference type="SUPFAM" id="SSF158544">
    <property type="entry name" value="GspK insert domain-like"/>
    <property type="match status" value="1"/>
</dbReference>
<dbReference type="InterPro" id="IPR038072">
    <property type="entry name" value="GspK_central_sf"/>
</dbReference>
<evidence type="ECO:0000256" key="1">
    <source>
        <dbReference type="ARBA" id="ARBA00004533"/>
    </source>
</evidence>
<dbReference type="EMBL" id="CACVAT010000479">
    <property type="protein sequence ID" value="CAA6828839.1"/>
    <property type="molecule type" value="Genomic_DNA"/>
</dbReference>
<evidence type="ECO:0000256" key="9">
    <source>
        <dbReference type="ARBA" id="ARBA00023136"/>
    </source>
</evidence>
<evidence type="ECO:0000256" key="6">
    <source>
        <dbReference type="ARBA" id="ARBA00022692"/>
    </source>
</evidence>
<keyword evidence="8 10" id="KW-1133">Transmembrane helix</keyword>
<dbReference type="AlphaFoldDB" id="A0A6S6UAM6"/>
<evidence type="ECO:0000256" key="8">
    <source>
        <dbReference type="ARBA" id="ARBA00022989"/>
    </source>
</evidence>
<keyword evidence="9 10" id="KW-0472">Membrane</keyword>
<evidence type="ECO:0000256" key="4">
    <source>
        <dbReference type="ARBA" id="ARBA00022475"/>
    </source>
</evidence>
<evidence type="ECO:0000313" key="12">
    <source>
        <dbReference type="EMBL" id="CAA6828839.1"/>
    </source>
</evidence>